<dbReference type="Pfam" id="PF02801">
    <property type="entry name" value="Ketoacyl-synt_C"/>
    <property type="match status" value="1"/>
</dbReference>
<dbReference type="InterPro" id="IPR009081">
    <property type="entry name" value="PP-bd_ACP"/>
</dbReference>
<dbReference type="Gene3D" id="3.40.47.10">
    <property type="match status" value="1"/>
</dbReference>
<feature type="domain" description="Carrier" evidence="6">
    <location>
        <begin position="1784"/>
        <end position="1859"/>
    </location>
</feature>
<dbReference type="InterPro" id="IPR016035">
    <property type="entry name" value="Acyl_Trfase/lysoPLipase"/>
</dbReference>
<dbReference type="PROSITE" id="PS00606">
    <property type="entry name" value="KS3_1"/>
    <property type="match status" value="1"/>
</dbReference>
<dbReference type="GO" id="GO:0031177">
    <property type="term" value="F:phosphopantetheine binding"/>
    <property type="evidence" value="ECO:0007669"/>
    <property type="project" value="InterPro"/>
</dbReference>
<dbReference type="Pfam" id="PF00975">
    <property type="entry name" value="Thioesterase"/>
    <property type="match status" value="1"/>
</dbReference>
<dbReference type="InterPro" id="IPR006162">
    <property type="entry name" value="Ppantetheine_attach_site"/>
</dbReference>
<dbReference type="SMART" id="SM00827">
    <property type="entry name" value="PKS_AT"/>
    <property type="match status" value="1"/>
</dbReference>
<evidence type="ECO:0000313" key="9">
    <source>
        <dbReference type="EMBL" id="WQF79035.1"/>
    </source>
</evidence>
<accession>A0AAX4I7S8</accession>
<dbReference type="InterPro" id="IPR049900">
    <property type="entry name" value="PKS_mFAS_DH"/>
</dbReference>
<evidence type="ECO:0000256" key="5">
    <source>
        <dbReference type="SAM" id="MobiDB-lite"/>
    </source>
</evidence>
<keyword evidence="3 9" id="KW-0808">Transferase</keyword>
<dbReference type="InterPro" id="IPR018201">
    <property type="entry name" value="Ketoacyl_synth_AS"/>
</dbReference>
<feature type="region of interest" description="C-terminal hotdog fold" evidence="4">
    <location>
        <begin position="1459"/>
        <end position="1606"/>
    </location>
</feature>
<dbReference type="SMART" id="SM00823">
    <property type="entry name" value="PKS_PP"/>
    <property type="match status" value="2"/>
</dbReference>
<dbReference type="InterPro" id="IPR001227">
    <property type="entry name" value="Ac_transferase_dom_sf"/>
</dbReference>
<dbReference type="InterPro" id="IPR032088">
    <property type="entry name" value="SAT"/>
</dbReference>
<dbReference type="InterPro" id="IPR001031">
    <property type="entry name" value="Thioesterase"/>
</dbReference>
<dbReference type="InterPro" id="IPR020841">
    <property type="entry name" value="PKS_Beta-ketoAc_synthase_dom"/>
</dbReference>
<dbReference type="CDD" id="cd00833">
    <property type="entry name" value="PKS"/>
    <property type="match status" value="1"/>
</dbReference>
<dbReference type="Gene3D" id="3.10.129.110">
    <property type="entry name" value="Polyketide synthase dehydratase"/>
    <property type="match status" value="1"/>
</dbReference>
<dbReference type="PROSITE" id="PS50075">
    <property type="entry name" value="CARRIER"/>
    <property type="match status" value="2"/>
</dbReference>
<dbReference type="Gene3D" id="1.10.1200.10">
    <property type="entry name" value="ACP-like"/>
    <property type="match status" value="2"/>
</dbReference>
<dbReference type="SUPFAM" id="SSF53901">
    <property type="entry name" value="Thiolase-like"/>
    <property type="match status" value="1"/>
</dbReference>
<dbReference type="GO" id="GO:0044550">
    <property type="term" value="P:secondary metabolite biosynthetic process"/>
    <property type="evidence" value="ECO:0007669"/>
    <property type="project" value="TreeGrafter"/>
</dbReference>
<dbReference type="InterPro" id="IPR036736">
    <property type="entry name" value="ACP-like_sf"/>
</dbReference>
<dbReference type="Pfam" id="PF14765">
    <property type="entry name" value="PS-DH"/>
    <property type="match status" value="1"/>
</dbReference>
<evidence type="ECO:0000313" key="10">
    <source>
        <dbReference type="Proteomes" id="UP001322277"/>
    </source>
</evidence>
<dbReference type="PANTHER" id="PTHR43775">
    <property type="entry name" value="FATTY ACID SYNTHASE"/>
    <property type="match status" value="1"/>
</dbReference>
<evidence type="ECO:0000259" key="8">
    <source>
        <dbReference type="PROSITE" id="PS52019"/>
    </source>
</evidence>
<dbReference type="Pfam" id="PF00550">
    <property type="entry name" value="PP-binding"/>
    <property type="match status" value="2"/>
</dbReference>
<feature type="region of interest" description="Disordered" evidence="5">
    <location>
        <begin position="1856"/>
        <end position="1897"/>
    </location>
</feature>
<dbReference type="InterPro" id="IPR030918">
    <property type="entry name" value="PT_fungal_PKS"/>
</dbReference>
<dbReference type="InterPro" id="IPR014030">
    <property type="entry name" value="Ketoacyl_synth_N"/>
</dbReference>
<feature type="active site" description="Proton acceptor; for dehydratase activity" evidence="4">
    <location>
        <position position="1330"/>
    </location>
</feature>
<evidence type="ECO:0000256" key="1">
    <source>
        <dbReference type="ARBA" id="ARBA00022450"/>
    </source>
</evidence>
<feature type="active site" description="Proton donor; for dehydratase activity" evidence="4">
    <location>
        <position position="1520"/>
    </location>
</feature>
<dbReference type="Proteomes" id="UP001322277">
    <property type="component" value="Chromosome 2"/>
</dbReference>
<dbReference type="RefSeq" id="XP_062776259.1">
    <property type="nucleotide sequence ID" value="XM_062920208.1"/>
</dbReference>
<keyword evidence="10" id="KW-1185">Reference proteome</keyword>
<keyword evidence="2" id="KW-0597">Phosphoprotein</keyword>
<reference evidence="10" key="1">
    <citation type="journal article" date="2023" name="bioRxiv">
        <title>Complete genome of the Medicago anthracnose fungus, Colletotrichum destructivum, reveals a mini-chromosome-like region within a core chromosome.</title>
        <authorList>
            <person name="Lapalu N."/>
            <person name="Simon A."/>
            <person name="Lu A."/>
            <person name="Plaumann P.-L."/>
            <person name="Amselem J."/>
            <person name="Pigne S."/>
            <person name="Auger A."/>
            <person name="Koch C."/>
            <person name="Dallery J.-F."/>
            <person name="O'Connell R.J."/>
        </authorList>
    </citation>
    <scope>NUCLEOTIDE SEQUENCE [LARGE SCALE GENOMIC DNA]</scope>
    <source>
        <strain evidence="10">CBS 520.97</strain>
    </source>
</reference>
<name>A0AAX4I7S8_9PEZI</name>
<dbReference type="SMART" id="SM01294">
    <property type="entry name" value="PKS_PP_betabranch"/>
    <property type="match status" value="2"/>
</dbReference>
<dbReference type="InterPro" id="IPR014043">
    <property type="entry name" value="Acyl_transferase_dom"/>
</dbReference>
<dbReference type="InterPro" id="IPR014031">
    <property type="entry name" value="Ketoacyl_synth_C"/>
</dbReference>
<evidence type="ECO:0000259" key="7">
    <source>
        <dbReference type="PROSITE" id="PS52004"/>
    </source>
</evidence>
<dbReference type="NCBIfam" id="TIGR04532">
    <property type="entry name" value="PT_fungal_PKS"/>
    <property type="match status" value="1"/>
</dbReference>
<dbReference type="PROSITE" id="PS00012">
    <property type="entry name" value="PHOSPHOPANTETHEINE"/>
    <property type="match status" value="2"/>
</dbReference>
<dbReference type="KEGG" id="cdet:87940552"/>
<evidence type="ECO:0000256" key="3">
    <source>
        <dbReference type="ARBA" id="ARBA00022679"/>
    </source>
</evidence>
<organism evidence="9 10">
    <name type="scientific">Colletotrichum destructivum</name>
    <dbReference type="NCBI Taxonomy" id="34406"/>
    <lineage>
        <taxon>Eukaryota</taxon>
        <taxon>Fungi</taxon>
        <taxon>Dikarya</taxon>
        <taxon>Ascomycota</taxon>
        <taxon>Pezizomycotina</taxon>
        <taxon>Sordariomycetes</taxon>
        <taxon>Hypocreomycetidae</taxon>
        <taxon>Glomerellales</taxon>
        <taxon>Glomerellaceae</taxon>
        <taxon>Colletotrichum</taxon>
        <taxon>Colletotrichum destructivum species complex</taxon>
    </lineage>
</organism>
<dbReference type="SUPFAM" id="SSF53474">
    <property type="entry name" value="alpha/beta-Hydrolases"/>
    <property type="match status" value="1"/>
</dbReference>
<dbReference type="GO" id="GO:0006633">
    <property type="term" value="P:fatty acid biosynthetic process"/>
    <property type="evidence" value="ECO:0007669"/>
    <property type="project" value="InterPro"/>
</dbReference>
<dbReference type="EMBL" id="CP137306">
    <property type="protein sequence ID" value="WQF79035.1"/>
    <property type="molecule type" value="Genomic_DNA"/>
</dbReference>
<dbReference type="Gene3D" id="3.40.366.10">
    <property type="entry name" value="Malonyl-Coenzyme A Acyl Carrier Protein, domain 2"/>
    <property type="match status" value="1"/>
</dbReference>
<proteinExistence type="predicted"/>
<dbReference type="InterPro" id="IPR050091">
    <property type="entry name" value="PKS_NRPS_Biosynth_Enz"/>
</dbReference>
<dbReference type="Gene3D" id="3.40.50.1820">
    <property type="entry name" value="alpha/beta hydrolase"/>
    <property type="match status" value="1"/>
</dbReference>
<dbReference type="Pfam" id="PF00698">
    <property type="entry name" value="Acyl_transf_1"/>
    <property type="match status" value="1"/>
</dbReference>
<feature type="region of interest" description="N-terminal hotdog fold" evidence="4">
    <location>
        <begin position="1295"/>
        <end position="1432"/>
    </location>
</feature>
<feature type="domain" description="Ketosynthase family 3 (KS3)" evidence="7">
    <location>
        <begin position="382"/>
        <end position="808"/>
    </location>
</feature>
<feature type="domain" description="PKS/mFAS DH" evidence="8">
    <location>
        <begin position="1295"/>
        <end position="1606"/>
    </location>
</feature>
<dbReference type="PROSITE" id="PS52004">
    <property type="entry name" value="KS3_2"/>
    <property type="match status" value="1"/>
</dbReference>
<dbReference type="SMART" id="SM00825">
    <property type="entry name" value="PKS_KS"/>
    <property type="match status" value="1"/>
</dbReference>
<feature type="domain" description="Carrier" evidence="6">
    <location>
        <begin position="1664"/>
        <end position="1741"/>
    </location>
</feature>
<gene>
    <name evidence="9" type="ORF">CDEST_04049</name>
</gene>
<dbReference type="InterPro" id="IPR016036">
    <property type="entry name" value="Malonyl_transacylase_ACP-bd"/>
</dbReference>
<protein>
    <submittedName>
        <fullName evidence="9">Thioesterase, Acyl transferase domain superfamily, phosphopantetheine binding ACP</fullName>
    </submittedName>
</protein>
<dbReference type="Pfam" id="PF22621">
    <property type="entry name" value="CurL-like_PKS_C"/>
    <property type="match status" value="1"/>
</dbReference>
<dbReference type="InterPro" id="IPR049551">
    <property type="entry name" value="PKS_DH_C"/>
</dbReference>
<dbReference type="GeneID" id="87940552"/>
<dbReference type="SUPFAM" id="SSF47336">
    <property type="entry name" value="ACP-like"/>
    <property type="match status" value="2"/>
</dbReference>
<dbReference type="SUPFAM" id="SSF55048">
    <property type="entry name" value="Probable ACP-binding domain of malonyl-CoA ACP transacylase"/>
    <property type="match status" value="1"/>
</dbReference>
<dbReference type="SUPFAM" id="SSF52151">
    <property type="entry name" value="FabD/lysophospholipase-like"/>
    <property type="match status" value="1"/>
</dbReference>
<dbReference type="InterPro" id="IPR042104">
    <property type="entry name" value="PKS_dehydratase_sf"/>
</dbReference>
<evidence type="ECO:0000256" key="4">
    <source>
        <dbReference type="PROSITE-ProRule" id="PRU01363"/>
    </source>
</evidence>
<dbReference type="PANTHER" id="PTHR43775:SF37">
    <property type="entry name" value="SI:DKEY-61P9.11"/>
    <property type="match status" value="1"/>
</dbReference>
<evidence type="ECO:0000256" key="2">
    <source>
        <dbReference type="ARBA" id="ARBA00022553"/>
    </source>
</evidence>
<feature type="compositionally biased region" description="Polar residues" evidence="5">
    <location>
        <begin position="1867"/>
        <end position="1893"/>
    </location>
</feature>
<dbReference type="InterPro" id="IPR016039">
    <property type="entry name" value="Thiolase-like"/>
</dbReference>
<dbReference type="Pfam" id="PF16073">
    <property type="entry name" value="SAT"/>
    <property type="match status" value="1"/>
</dbReference>
<dbReference type="GO" id="GO:0004315">
    <property type="term" value="F:3-oxoacyl-[acyl-carrier-protein] synthase activity"/>
    <property type="evidence" value="ECO:0007669"/>
    <property type="project" value="InterPro"/>
</dbReference>
<keyword evidence="1" id="KW-0596">Phosphopantetheine</keyword>
<dbReference type="InterPro" id="IPR029058">
    <property type="entry name" value="AB_hydrolase_fold"/>
</dbReference>
<dbReference type="GO" id="GO:0004312">
    <property type="term" value="F:fatty acid synthase activity"/>
    <property type="evidence" value="ECO:0007669"/>
    <property type="project" value="TreeGrafter"/>
</dbReference>
<evidence type="ECO:0000259" key="6">
    <source>
        <dbReference type="PROSITE" id="PS50075"/>
    </source>
</evidence>
<sequence>MGSISLDPQERPVLVFGDQTDVFYPTIKLLYSQASASPWLREFLQSATSTLKEEIDALEPKLRDTFGGDFTDLLHLAERFRESGDPEGLASTLLVTIMRAGVLVQYMESNPAILCSNETPICLAAACGGLLNAAALMVSHDMPSLCRAGLDTIRMARRLIEVVAARSRSVQDGPGCWGWLVSGIDATKLQAILDSYHETETILEHRKLKLAGTGLENAWHTVVGPPTVIEHFFSKYPLVQGLPKSKLQVTGLVHVIPDVTQAEVDHVAGGMTSLLPILESPPHANVQLVSLGEGGLLSAPSWSALLHLLVREILSRPLNMTQGLSAVDSVLPPKASLKVYGVGPSLHTSTLCAYLEGKGKTVLSIEREPKAPSGAQEARQNSGRIAIVGMGGRYPQSRDLEEFWEKICEGMALHTEIPQDRFGLDDYYNASNSPFTTNTKYGCFLDNPGLFDARFFNLSPREAMEVDPAHRLFLLAVFEALETAGYARRPHTKTEGCRFATFVGQIADDWAEIIRLRGGDAFSLTGNQRSFAAGRVNYHFKWAGPAVTLDTACSSSMTALAQACTFLLSGECDMAVAGGTNILTSPFNFNVLGKAGFTSTTGGCKSYRADADGYCRGEFVGAFVLKRYEDAVAANDNILAVVLSSARNHSGNAISITHSDHEAQEHLMAEVLRKAHLEPSDISYVEMHGTGTQVGDYAEMTAVSNALGRGRRKDPLRVGSIKANAGHGEAGAGAAAVIKAIMMFERSIIPPQAGLPNRLNPRFPPLSELNVEIPTAITEFKTTPGRPRRILLNNFDASGGNTCLLLEEPPSRQPISQAKFDLPSTFAVVTSAKTPRSHEMNKQRILAYIRSKPNLRLEDLAYTASARRLHHPIRSAYTAASINELEHLIEADIEAAAGAGAGAVPNAGARSPVVFAFSGQGQLHAGMGAALYRDAPAFRDKMNTCVRICESFGFPSFINIISNPAVKVAERPASETQLAIVCLEISLAAFWASCGIVPELVIGHSLGEYAALHAAGILSLADTLLLVGKRALLMEKRCVAGAFLMLSIAAPLDSVHQLVKNYPGMSVSCINGPAAIVVSGPAEDILSLQAALRTQRIRCTVLPLPYAFHSGQLDPVLDDYAALARTVPFGVPKLPFASTLLGDVITQANHIDGEYLVRQTREAVDFVGGVQATDAKLGDCMWLELGPASVLIDLAAAILPSGAPNKARMASSLKPGASPWTSVSAALATAYEAQQDVDWAGIYAPHAASLRLVNLPLYAFDLKNYWRPYPARADAAGVKTDAAAVTHSSPSLPTPPLSTCLHHVVSTSASLFKFRSSLSEPQLKALIDGHRLMDVPISPACVLGEMALTAAAYAFKRAGHQDLKSIDLGTRDCVFLKPVSVDPRRVDQEVIITAEILNRPEGVAEVKMYSDTQQSSGLAAAQVKVHIAKPKQLHEEWSMVSRFIWERCAGVVEAAKGGRGQRLTPAFFYSIFGRTVRYSAAFQRIVDVFLSPDMQEGVAEVVLAPTPESCTFTLNPYWVDSLTHLAGFLVNGDPAKSADSLFMMNSYGSYNIVEPLEPDCRYMVYTRVISRERKTAIVNVYVFREERLVMQNLGLHLQEIPTSLIARMIGKTDFNKPSSAPIAARPEVHGKDSLIAASDRPTPAAIEVVRPVQSQQLRKPEANPNKSSHVDTLLSIIAEETGCELSDLTVSTKLVDLGVDSIMAIQIAESLQAKLGLEIGASVFHEHPTLGELQTALESRTGLAPKRVDMQQQYDTLLPTQSNGIHVAPSPVVDVASPSAGGQAGLFEVLLSAIATETGAEPADIDADFTALADLGVDSIMAMQITTAVREQTGIDIHPSMLVQNPTIGALRRTLGQDQKHHEQKSTRVASGSATMTSDNVSVRSVRTPSPATSEPVMVDASSIPSAHFLQQASALADIVPPAPAATPKVNVVLMQGRKSSGHVPLFMFPDGAGGASTYMYLKRFRNDRPLYVLESPYLHNPQDFTGGVEEVSALFKQAVLDVHPSGNFLLAGYSGGAIYAYETARQLILDGHTVQGLLLFDMAVPRLRPDPGMPPAMSLLLPAAMVKARNWADPVVMRNQQAHMAQMVRTVAEYDPVPMPPGRRPHRTWLTWCKRGVIERLGDDARRQLRQSGILTEAIPDFMEDPAVGPFAWAIPPGKPLGPNGWDKLVGNVRCTSIDADHFTMIIPPDVSI</sequence>
<dbReference type="InterPro" id="IPR020806">
    <property type="entry name" value="PKS_PP-bd"/>
</dbReference>
<dbReference type="Pfam" id="PF00109">
    <property type="entry name" value="ketoacyl-synt"/>
    <property type="match status" value="1"/>
</dbReference>
<dbReference type="Gene3D" id="3.30.70.3290">
    <property type="match status" value="1"/>
</dbReference>
<dbReference type="PROSITE" id="PS52019">
    <property type="entry name" value="PKS_MFAS_DH"/>
    <property type="match status" value="1"/>
</dbReference>